<accession>A0ABU3CNK6</accession>
<dbReference type="RefSeq" id="WP_311496033.1">
    <property type="nucleotide sequence ID" value="NZ_JAVRHO010000024.1"/>
</dbReference>
<sequence>MNSEKRAAGNLVIIDLLPLIALHSVLSEAGNDGKLIFYEGVMISQVLSHKFSDFSVEKKLTFNFFNGNVELLTRSAALNFGIIPLFFTLNCFQSK</sequence>
<protein>
    <submittedName>
        <fullName evidence="2">Uncharacterized protein</fullName>
    </submittedName>
</protein>
<gene>
    <name evidence="2" type="ORF">RM545_14635</name>
</gene>
<evidence type="ECO:0000313" key="2">
    <source>
        <dbReference type="EMBL" id="MDT0647933.1"/>
    </source>
</evidence>
<organism evidence="2 3">
    <name type="scientific">Autumnicola lenta</name>
    <dbReference type="NCBI Taxonomy" id="3075593"/>
    <lineage>
        <taxon>Bacteria</taxon>
        <taxon>Pseudomonadati</taxon>
        <taxon>Bacteroidota</taxon>
        <taxon>Flavobacteriia</taxon>
        <taxon>Flavobacteriales</taxon>
        <taxon>Flavobacteriaceae</taxon>
        <taxon>Autumnicola</taxon>
    </lineage>
</organism>
<reference evidence="2 3" key="1">
    <citation type="submission" date="2023-09" db="EMBL/GenBank/DDBJ databases">
        <authorList>
            <person name="Rey-Velasco X."/>
        </authorList>
    </citation>
    <scope>NUCLEOTIDE SEQUENCE [LARGE SCALE GENOMIC DNA]</scope>
    <source>
        <strain evidence="2 3">F260</strain>
    </source>
</reference>
<keyword evidence="3" id="KW-1185">Reference proteome</keyword>
<feature type="transmembrane region" description="Helical" evidence="1">
    <location>
        <begin position="71"/>
        <end position="92"/>
    </location>
</feature>
<feature type="transmembrane region" description="Helical" evidence="1">
    <location>
        <begin position="7"/>
        <end position="26"/>
    </location>
</feature>
<evidence type="ECO:0000256" key="1">
    <source>
        <dbReference type="SAM" id="Phobius"/>
    </source>
</evidence>
<keyword evidence="1" id="KW-1133">Transmembrane helix</keyword>
<name>A0ABU3CNK6_9FLAO</name>
<dbReference type="EMBL" id="JAVRHO010000024">
    <property type="protein sequence ID" value="MDT0647933.1"/>
    <property type="molecule type" value="Genomic_DNA"/>
</dbReference>
<dbReference type="Proteomes" id="UP001245285">
    <property type="component" value="Unassembled WGS sequence"/>
</dbReference>
<keyword evidence="1" id="KW-0812">Transmembrane</keyword>
<comment type="caution">
    <text evidence="2">The sequence shown here is derived from an EMBL/GenBank/DDBJ whole genome shotgun (WGS) entry which is preliminary data.</text>
</comment>
<keyword evidence="1" id="KW-0472">Membrane</keyword>
<proteinExistence type="predicted"/>
<evidence type="ECO:0000313" key="3">
    <source>
        <dbReference type="Proteomes" id="UP001245285"/>
    </source>
</evidence>